<dbReference type="SUPFAM" id="SSF54909">
    <property type="entry name" value="Dimeric alpha+beta barrel"/>
    <property type="match status" value="1"/>
</dbReference>
<sequence length="273" mass="30490">MLPASSHLSSRPKGQGLLLIWGGINPAITDEDALNDWWTKEHLPERLNLPGFQRAVRYRALNSDDGTGNYFTLYESSSVQDLASPEYLAALENPTPRTKQFMPCFAGMDRSACEVQWSQVDAAISSSTTKQARKYIMLTVLSALDDPSKIQTDLVVVLKQHLYGKTSPAIVGDTCTSIARANDEITKAGSVSKSYDNVQFTQRHGSTHDQRAGTLVALFEFCIPDASKIGTNDLFHSGWQEIFIRDLGRVGTKIEFWQIYKLMGTMNRHELKR</sequence>
<dbReference type="InterPro" id="IPR011008">
    <property type="entry name" value="Dimeric_a/b-barrel"/>
</dbReference>
<keyword evidence="2" id="KW-1185">Reference proteome</keyword>
<evidence type="ECO:0000313" key="2">
    <source>
        <dbReference type="Proteomes" id="UP001140560"/>
    </source>
</evidence>
<organism evidence="1 2">
    <name type="scientific">Neocucurbitaria cava</name>
    <dbReference type="NCBI Taxonomy" id="798079"/>
    <lineage>
        <taxon>Eukaryota</taxon>
        <taxon>Fungi</taxon>
        <taxon>Dikarya</taxon>
        <taxon>Ascomycota</taxon>
        <taxon>Pezizomycotina</taxon>
        <taxon>Dothideomycetes</taxon>
        <taxon>Pleosporomycetidae</taxon>
        <taxon>Pleosporales</taxon>
        <taxon>Pleosporineae</taxon>
        <taxon>Cucurbitariaceae</taxon>
        <taxon>Neocucurbitaria</taxon>
    </lineage>
</organism>
<dbReference type="AlphaFoldDB" id="A0A9W8YG22"/>
<dbReference type="OrthoDB" id="2851338at2759"/>
<protein>
    <submittedName>
        <fullName evidence="1">Uncharacterized protein</fullName>
    </submittedName>
</protein>
<dbReference type="EMBL" id="JAPEUY010000003">
    <property type="protein sequence ID" value="KAJ4374850.1"/>
    <property type="molecule type" value="Genomic_DNA"/>
</dbReference>
<reference evidence="1" key="1">
    <citation type="submission" date="2022-10" db="EMBL/GenBank/DDBJ databases">
        <title>Tapping the CABI collections for fungal endophytes: first genome assemblies for Collariella, Neodidymelliopsis, Ascochyta clinopodiicola, Didymella pomorum, Didymosphaeria variabile, Neocosmospora piperis and Neocucurbitaria cava.</title>
        <authorList>
            <person name="Hill R."/>
        </authorList>
    </citation>
    <scope>NUCLEOTIDE SEQUENCE</scope>
    <source>
        <strain evidence="1">IMI 356814</strain>
    </source>
</reference>
<comment type="caution">
    <text evidence="1">The sequence shown here is derived from an EMBL/GenBank/DDBJ whole genome shotgun (WGS) entry which is preliminary data.</text>
</comment>
<dbReference type="Proteomes" id="UP001140560">
    <property type="component" value="Unassembled WGS sequence"/>
</dbReference>
<evidence type="ECO:0000313" key="1">
    <source>
        <dbReference type="EMBL" id="KAJ4374850.1"/>
    </source>
</evidence>
<proteinExistence type="predicted"/>
<name>A0A9W8YG22_9PLEO</name>
<gene>
    <name evidence="1" type="ORF">N0V83_001928</name>
</gene>
<accession>A0A9W8YG22</accession>